<dbReference type="SUPFAM" id="SSF53187">
    <property type="entry name" value="Zn-dependent exopeptidases"/>
    <property type="match status" value="1"/>
</dbReference>
<dbReference type="NCBIfam" id="NF009555">
    <property type="entry name" value="PRK13004.1"/>
    <property type="match status" value="1"/>
</dbReference>
<evidence type="ECO:0000313" key="4">
    <source>
        <dbReference type="EMBL" id="GAF24777.1"/>
    </source>
</evidence>
<dbReference type="GO" id="GO:0006526">
    <property type="term" value="P:L-arginine biosynthetic process"/>
    <property type="evidence" value="ECO:0007669"/>
    <property type="project" value="TreeGrafter"/>
</dbReference>
<dbReference type="InterPro" id="IPR036264">
    <property type="entry name" value="Bact_exopeptidase_dim_dom"/>
</dbReference>
<dbReference type="PANTHER" id="PTHR43808">
    <property type="entry name" value="ACETYLORNITHINE DEACETYLASE"/>
    <property type="match status" value="1"/>
</dbReference>
<accession>A0A0S6UBA1</accession>
<feature type="domain" description="Peptidase M20 dimerisation" evidence="3">
    <location>
        <begin position="181"/>
        <end position="287"/>
    </location>
</feature>
<dbReference type="Pfam" id="PF01546">
    <property type="entry name" value="Peptidase_M20"/>
    <property type="match status" value="1"/>
</dbReference>
<dbReference type="InterPro" id="IPR017706">
    <property type="entry name" value="Peptidase_M20/DapE_YgeY"/>
</dbReference>
<dbReference type="AlphaFoldDB" id="A0A0S6UBA1"/>
<dbReference type="InterPro" id="IPR011650">
    <property type="entry name" value="Peptidase_M20_dimer"/>
</dbReference>
<dbReference type="InterPro" id="IPR002933">
    <property type="entry name" value="Peptidase_M20"/>
</dbReference>
<dbReference type="GO" id="GO:0046872">
    <property type="term" value="F:metal ion binding"/>
    <property type="evidence" value="ECO:0007669"/>
    <property type="project" value="UniProtKB-KW"/>
</dbReference>
<dbReference type="RefSeq" id="WP_025772976.1">
    <property type="nucleotide sequence ID" value="NZ_DF238840.1"/>
</dbReference>
<dbReference type="Pfam" id="PF07687">
    <property type="entry name" value="M20_dimer"/>
    <property type="match status" value="1"/>
</dbReference>
<dbReference type="GO" id="GO:0008777">
    <property type="term" value="F:acetylornithine deacetylase activity"/>
    <property type="evidence" value="ECO:0007669"/>
    <property type="project" value="TreeGrafter"/>
</dbReference>
<dbReference type="CDD" id="cd05649">
    <property type="entry name" value="M20_ArgE_DapE-like"/>
    <property type="match status" value="1"/>
</dbReference>
<reference evidence="4" key="1">
    <citation type="journal article" date="2014" name="Gene">
        <title>Genome-guided analysis of transformation efficiency and carbon dioxide assimilation by Moorella thermoacetica Y72.</title>
        <authorList>
            <person name="Tsukahara K."/>
            <person name="Kita A."/>
            <person name="Nakashimada Y."/>
            <person name="Hoshino T."/>
            <person name="Murakami K."/>
        </authorList>
    </citation>
    <scope>NUCLEOTIDE SEQUENCE [LARGE SCALE GENOMIC DNA]</scope>
    <source>
        <strain evidence="4">Y72</strain>
    </source>
</reference>
<evidence type="ECO:0000256" key="2">
    <source>
        <dbReference type="ARBA" id="ARBA00022801"/>
    </source>
</evidence>
<proteinExistence type="predicted"/>
<dbReference type="SUPFAM" id="SSF55031">
    <property type="entry name" value="Bacterial exopeptidase dimerisation domain"/>
    <property type="match status" value="1"/>
</dbReference>
<evidence type="ECO:0000259" key="3">
    <source>
        <dbReference type="Pfam" id="PF07687"/>
    </source>
</evidence>
<dbReference type="EMBL" id="DF238840">
    <property type="protein sequence ID" value="GAF24777.1"/>
    <property type="molecule type" value="Genomic_DNA"/>
</dbReference>
<gene>
    <name evidence="4" type="ORF">MTY_0105</name>
</gene>
<dbReference type="NCBIfam" id="TIGR03526">
    <property type="entry name" value="selenium_YgeY"/>
    <property type="match status" value="1"/>
</dbReference>
<evidence type="ECO:0000256" key="1">
    <source>
        <dbReference type="ARBA" id="ARBA00022723"/>
    </source>
</evidence>
<organism evidence="4">
    <name type="scientific">Moorella thermoacetica Y72</name>
    <dbReference type="NCBI Taxonomy" id="1325331"/>
    <lineage>
        <taxon>Bacteria</taxon>
        <taxon>Bacillati</taxon>
        <taxon>Bacillota</taxon>
        <taxon>Clostridia</taxon>
        <taxon>Neomoorellales</taxon>
        <taxon>Neomoorellaceae</taxon>
        <taxon>Neomoorella</taxon>
    </lineage>
</organism>
<protein>
    <submittedName>
        <fullName evidence="4">Acetylornithine deacetylase/succinyl-diaminopimelate desuccinylase and related deacylases</fullName>
    </submittedName>
</protein>
<dbReference type="Proteomes" id="UP000063718">
    <property type="component" value="Unassembled WGS sequence"/>
</dbReference>
<keyword evidence="2" id="KW-0378">Hydrolase</keyword>
<dbReference type="Gene3D" id="3.30.70.360">
    <property type="match status" value="1"/>
</dbReference>
<sequence>MSDAVIAQIKSEVAKYRGDIIRFLKDIVAIPSPNGDIKAVAERIGQEMRKLGFDDVFLDSMGNIVGRIGNGPRVLLYDSHIDTVDIADSDQWQWDPYKGKEENGIFYGLGAGDEKNSTPGMVYGLKIIKDLGLADDFTLYYFGNIEEICDGVAPNSLVVTDKIKPDFVVIGEPTKMNIYRGHRGRVEMKVTTKGRTCHASAPERGVNAVYKMAEIIKGISQMGADFVEDPFLGKGSIAVTDIHCKTPSINALPDECVIYIDRRLTFGETQEMAVEQVRKVAEPHGGKVEVLEFDEPSYTGFVFKVDKYFPAWVLPEDHLLVKAGLETYQRVFGQPTGVGKWVFSTNGIYWMGKAGIPAIGFGPGDEVYAHSVLDQVPIEDVVRSTEFYAYFPTVLREMLAR</sequence>
<dbReference type="PANTHER" id="PTHR43808:SF31">
    <property type="entry name" value="N-ACETYL-L-CITRULLINE DEACETYLASE"/>
    <property type="match status" value="1"/>
</dbReference>
<name>A0A0S6UBA1_NEOTH</name>
<dbReference type="Gene3D" id="3.40.630.10">
    <property type="entry name" value="Zn peptidases"/>
    <property type="match status" value="1"/>
</dbReference>
<keyword evidence="1" id="KW-0479">Metal-binding</keyword>
<dbReference type="InterPro" id="IPR050072">
    <property type="entry name" value="Peptidase_M20A"/>
</dbReference>